<name>A0A1S2N8C7_9BURK</name>
<evidence type="ECO:0000256" key="1">
    <source>
        <dbReference type="SAM" id="SignalP"/>
    </source>
</evidence>
<feature type="signal peptide" evidence="1">
    <location>
        <begin position="1"/>
        <end position="24"/>
    </location>
</feature>
<dbReference type="RefSeq" id="WP_071361306.1">
    <property type="nucleotide sequence ID" value="NZ_JRYB01000001.1"/>
</dbReference>
<dbReference type="EMBL" id="JRYB01000001">
    <property type="protein sequence ID" value="OIJ41347.1"/>
    <property type="molecule type" value="Genomic_DNA"/>
</dbReference>
<evidence type="ECO:0000313" key="3">
    <source>
        <dbReference type="Proteomes" id="UP000180246"/>
    </source>
</evidence>
<dbReference type="AlphaFoldDB" id="A0A1S2N8C7"/>
<evidence type="ECO:0000313" key="2">
    <source>
        <dbReference type="EMBL" id="OIJ41347.1"/>
    </source>
</evidence>
<organism evidence="2 3">
    <name type="scientific">Massilia timonae</name>
    <dbReference type="NCBI Taxonomy" id="47229"/>
    <lineage>
        <taxon>Bacteria</taxon>
        <taxon>Pseudomonadati</taxon>
        <taxon>Pseudomonadota</taxon>
        <taxon>Betaproteobacteria</taxon>
        <taxon>Burkholderiales</taxon>
        <taxon>Oxalobacteraceae</taxon>
        <taxon>Telluria group</taxon>
        <taxon>Massilia</taxon>
    </lineage>
</organism>
<dbReference type="Proteomes" id="UP000180246">
    <property type="component" value="Unassembled WGS sequence"/>
</dbReference>
<sequence length="75" mass="7840">MSHRNIQNGIFTTVAVALSGVALAALLCTDAYSRAAGAEARGFHALSLEMQMSCAGDCADVDERIVQLQKDGAAR</sequence>
<keyword evidence="1" id="KW-0732">Signal</keyword>
<comment type="caution">
    <text evidence="2">The sequence shown here is derived from an EMBL/GenBank/DDBJ whole genome shotgun (WGS) entry which is preliminary data.</text>
</comment>
<gene>
    <name evidence="2" type="ORF">LO55_1976</name>
</gene>
<proteinExistence type="predicted"/>
<reference evidence="2 3" key="1">
    <citation type="submission" date="2014-10" db="EMBL/GenBank/DDBJ databases">
        <authorList>
            <person name="Seo M.-J."/>
            <person name="Seok Y.J."/>
            <person name="Cha I.-T."/>
        </authorList>
    </citation>
    <scope>NUCLEOTIDE SEQUENCE [LARGE SCALE GENOMIC DNA]</scope>
    <source>
        <strain evidence="2 3">NEU</strain>
    </source>
</reference>
<feature type="chain" id="PRO_5010244261" description="Lipoprotein" evidence="1">
    <location>
        <begin position="25"/>
        <end position="75"/>
    </location>
</feature>
<evidence type="ECO:0008006" key="4">
    <source>
        <dbReference type="Google" id="ProtNLM"/>
    </source>
</evidence>
<accession>A0A1S2N8C7</accession>
<protein>
    <recommendedName>
        <fullName evidence="4">Lipoprotein</fullName>
    </recommendedName>
</protein>